<evidence type="ECO:0000256" key="8">
    <source>
        <dbReference type="ARBA" id="ARBA00037948"/>
    </source>
</evidence>
<dbReference type="Proteomes" id="UP000821853">
    <property type="component" value="Unassembled WGS sequence"/>
</dbReference>
<dbReference type="VEuPathDB" id="VectorBase:HLOH_042390"/>
<dbReference type="Pfam" id="PF00096">
    <property type="entry name" value="zf-C2H2"/>
    <property type="match status" value="4"/>
</dbReference>
<comment type="caution">
    <text evidence="11">The sequence shown here is derived from an EMBL/GenBank/DDBJ whole genome shotgun (WGS) entry which is preliminary data.</text>
</comment>
<dbReference type="FunFam" id="3.30.160.60:FF:000110">
    <property type="entry name" value="Zinc finger protein-like"/>
    <property type="match status" value="1"/>
</dbReference>
<evidence type="ECO:0000256" key="3">
    <source>
        <dbReference type="ARBA" id="ARBA00022723"/>
    </source>
</evidence>
<evidence type="ECO:0000256" key="6">
    <source>
        <dbReference type="ARBA" id="ARBA00022833"/>
    </source>
</evidence>
<dbReference type="OMA" id="IHVERRF"/>
<evidence type="ECO:0000313" key="12">
    <source>
        <dbReference type="Proteomes" id="UP000821853"/>
    </source>
</evidence>
<evidence type="ECO:0000259" key="10">
    <source>
        <dbReference type="PROSITE" id="PS50157"/>
    </source>
</evidence>
<dbReference type="SUPFAM" id="SSF57667">
    <property type="entry name" value="beta-beta-alpha zinc fingers"/>
    <property type="match status" value="2"/>
</dbReference>
<reference evidence="11 12" key="1">
    <citation type="journal article" date="2020" name="Cell">
        <title>Large-Scale Comparative Analyses of Tick Genomes Elucidate Their Genetic Diversity and Vector Capacities.</title>
        <authorList>
            <consortium name="Tick Genome and Microbiome Consortium (TIGMIC)"/>
            <person name="Jia N."/>
            <person name="Wang J."/>
            <person name="Shi W."/>
            <person name="Du L."/>
            <person name="Sun Y."/>
            <person name="Zhan W."/>
            <person name="Jiang J.F."/>
            <person name="Wang Q."/>
            <person name="Zhang B."/>
            <person name="Ji P."/>
            <person name="Bell-Sakyi L."/>
            <person name="Cui X.M."/>
            <person name="Yuan T.T."/>
            <person name="Jiang B.G."/>
            <person name="Yang W.F."/>
            <person name="Lam T.T."/>
            <person name="Chang Q.C."/>
            <person name="Ding S.J."/>
            <person name="Wang X.J."/>
            <person name="Zhu J.G."/>
            <person name="Ruan X.D."/>
            <person name="Zhao L."/>
            <person name="Wei J.T."/>
            <person name="Ye R.Z."/>
            <person name="Que T.C."/>
            <person name="Du C.H."/>
            <person name="Zhou Y.H."/>
            <person name="Cheng J.X."/>
            <person name="Dai P.F."/>
            <person name="Guo W.B."/>
            <person name="Han X.H."/>
            <person name="Huang E.J."/>
            <person name="Li L.F."/>
            <person name="Wei W."/>
            <person name="Gao Y.C."/>
            <person name="Liu J.Z."/>
            <person name="Shao H.Z."/>
            <person name="Wang X."/>
            <person name="Wang C.C."/>
            <person name="Yang T.C."/>
            <person name="Huo Q.B."/>
            <person name="Li W."/>
            <person name="Chen H.Y."/>
            <person name="Chen S.E."/>
            <person name="Zhou L.G."/>
            <person name="Ni X.B."/>
            <person name="Tian J.H."/>
            <person name="Sheng Y."/>
            <person name="Liu T."/>
            <person name="Pan Y.S."/>
            <person name="Xia L.Y."/>
            <person name="Li J."/>
            <person name="Zhao F."/>
            <person name="Cao W.C."/>
        </authorList>
    </citation>
    <scope>NUCLEOTIDE SEQUENCE [LARGE SCALE GENOMIC DNA]</scope>
    <source>
        <strain evidence="11">HaeL-2018</strain>
    </source>
</reference>
<keyword evidence="7" id="KW-0539">Nucleus</keyword>
<dbReference type="FunFam" id="3.30.160.60:FF:001049">
    <property type="entry name" value="zinc finger protein 319"/>
    <property type="match status" value="1"/>
</dbReference>
<dbReference type="GO" id="GO:0000978">
    <property type="term" value="F:RNA polymerase II cis-regulatory region sequence-specific DNA binding"/>
    <property type="evidence" value="ECO:0007669"/>
    <property type="project" value="TreeGrafter"/>
</dbReference>
<evidence type="ECO:0000256" key="4">
    <source>
        <dbReference type="ARBA" id="ARBA00022737"/>
    </source>
</evidence>
<dbReference type="GO" id="GO:0032502">
    <property type="term" value="P:developmental process"/>
    <property type="evidence" value="ECO:0007669"/>
    <property type="project" value="UniProtKB-ARBA"/>
</dbReference>
<dbReference type="AlphaFoldDB" id="A0A9J6GMG3"/>
<protein>
    <recommendedName>
        <fullName evidence="10">C2H2-type domain-containing protein</fullName>
    </recommendedName>
</protein>
<dbReference type="PANTHER" id="PTHR24388:SF54">
    <property type="entry name" value="PROTEIN ESCARGOT"/>
    <property type="match status" value="1"/>
</dbReference>
<feature type="domain" description="C2H2-type" evidence="10">
    <location>
        <begin position="106"/>
        <end position="133"/>
    </location>
</feature>
<organism evidence="11 12">
    <name type="scientific">Haemaphysalis longicornis</name>
    <name type="common">Bush tick</name>
    <dbReference type="NCBI Taxonomy" id="44386"/>
    <lineage>
        <taxon>Eukaryota</taxon>
        <taxon>Metazoa</taxon>
        <taxon>Ecdysozoa</taxon>
        <taxon>Arthropoda</taxon>
        <taxon>Chelicerata</taxon>
        <taxon>Arachnida</taxon>
        <taxon>Acari</taxon>
        <taxon>Parasitiformes</taxon>
        <taxon>Ixodida</taxon>
        <taxon>Ixodoidea</taxon>
        <taxon>Ixodidae</taxon>
        <taxon>Haemaphysalinae</taxon>
        <taxon>Haemaphysalis</taxon>
    </lineage>
</organism>
<dbReference type="FunFam" id="3.30.160.60:FF:000340">
    <property type="entry name" value="zinc finger protein 473 isoform X1"/>
    <property type="match status" value="1"/>
</dbReference>
<evidence type="ECO:0000256" key="7">
    <source>
        <dbReference type="ARBA" id="ARBA00023242"/>
    </source>
</evidence>
<dbReference type="FunFam" id="3.30.160.60:FF:000202">
    <property type="entry name" value="Zinc finger protein 574"/>
    <property type="match status" value="1"/>
</dbReference>
<evidence type="ECO:0000256" key="5">
    <source>
        <dbReference type="ARBA" id="ARBA00022771"/>
    </source>
</evidence>
<feature type="domain" description="C2H2-type" evidence="10">
    <location>
        <begin position="134"/>
        <end position="157"/>
    </location>
</feature>
<evidence type="ECO:0000256" key="1">
    <source>
        <dbReference type="ARBA" id="ARBA00004123"/>
    </source>
</evidence>
<evidence type="ECO:0000256" key="2">
    <source>
        <dbReference type="ARBA" id="ARBA00006991"/>
    </source>
</evidence>
<dbReference type="GO" id="GO:0005634">
    <property type="term" value="C:nucleus"/>
    <property type="evidence" value="ECO:0007669"/>
    <property type="project" value="UniProtKB-SubCell"/>
</dbReference>
<name>A0A9J6GMG3_HAELO</name>
<gene>
    <name evidence="11" type="ORF">HPB48_010617</name>
</gene>
<dbReference type="Gene3D" id="3.30.160.60">
    <property type="entry name" value="Classic Zinc Finger"/>
    <property type="match status" value="4"/>
</dbReference>
<dbReference type="OrthoDB" id="5977959at2759"/>
<sequence>MIKRIITGSWPFKNVTELQVSLFQQSATPFHGSKYYQHTLIHVERRFKCEECQKTFKRRGHLVNHRVTHTKEKKFPCSICDQSFTKRYNLVRHERVMHLGVGADKNACETCGRCFNRADNLARHQMVHTRGRPFRCDKCPKGYRHRSNLKKHVEKMHPPTPSP</sequence>
<keyword evidence="12" id="KW-1185">Reference proteome</keyword>
<accession>A0A9J6GMG3</accession>
<dbReference type="GO" id="GO:0008270">
    <property type="term" value="F:zinc ion binding"/>
    <property type="evidence" value="ECO:0007669"/>
    <property type="project" value="UniProtKB-KW"/>
</dbReference>
<dbReference type="SMART" id="SM00355">
    <property type="entry name" value="ZnF_C2H2"/>
    <property type="match status" value="4"/>
</dbReference>
<dbReference type="PROSITE" id="PS00028">
    <property type="entry name" value="ZINC_FINGER_C2H2_1"/>
    <property type="match status" value="4"/>
</dbReference>
<dbReference type="PROSITE" id="PS50157">
    <property type="entry name" value="ZINC_FINGER_C2H2_2"/>
    <property type="match status" value="4"/>
</dbReference>
<evidence type="ECO:0000256" key="9">
    <source>
        <dbReference type="PROSITE-ProRule" id="PRU00042"/>
    </source>
</evidence>
<comment type="similarity">
    <text evidence="8">Belongs to the snail C2H2-type zinc-finger protein family.</text>
</comment>
<dbReference type="InterPro" id="IPR013087">
    <property type="entry name" value="Znf_C2H2_type"/>
</dbReference>
<dbReference type="GO" id="GO:0000981">
    <property type="term" value="F:DNA-binding transcription factor activity, RNA polymerase II-specific"/>
    <property type="evidence" value="ECO:0007669"/>
    <property type="project" value="TreeGrafter"/>
</dbReference>
<keyword evidence="4" id="KW-0677">Repeat</keyword>
<keyword evidence="5 9" id="KW-0863">Zinc-finger</keyword>
<keyword evidence="3" id="KW-0479">Metal-binding</keyword>
<dbReference type="InterPro" id="IPR036236">
    <property type="entry name" value="Znf_C2H2_sf"/>
</dbReference>
<evidence type="ECO:0000313" key="11">
    <source>
        <dbReference type="EMBL" id="KAH9376450.1"/>
    </source>
</evidence>
<dbReference type="EMBL" id="JABSTR010000008">
    <property type="protein sequence ID" value="KAH9376450.1"/>
    <property type="molecule type" value="Genomic_DNA"/>
</dbReference>
<keyword evidence="6" id="KW-0862">Zinc</keyword>
<comment type="similarity">
    <text evidence="2">Belongs to the krueppel C2H2-type zinc-finger protein family.</text>
</comment>
<comment type="subcellular location">
    <subcellularLocation>
        <location evidence="1">Nucleus</location>
    </subcellularLocation>
</comment>
<dbReference type="PANTHER" id="PTHR24388">
    <property type="entry name" value="ZINC FINGER PROTEIN"/>
    <property type="match status" value="1"/>
</dbReference>
<feature type="domain" description="C2H2-type" evidence="10">
    <location>
        <begin position="47"/>
        <end position="74"/>
    </location>
</feature>
<feature type="domain" description="C2H2-type" evidence="10">
    <location>
        <begin position="75"/>
        <end position="103"/>
    </location>
</feature>
<proteinExistence type="inferred from homology"/>
<dbReference type="InterPro" id="IPR050527">
    <property type="entry name" value="Snail/Krueppel_Znf"/>
</dbReference>